<feature type="domain" description="NAD-dependent epimerase/dehydratase" evidence="2">
    <location>
        <begin position="4"/>
        <end position="223"/>
    </location>
</feature>
<dbReference type="HOGENOM" id="CLU_047373_0_2_0"/>
<dbReference type="KEGG" id="atm:ANT_09950"/>
<name>E8N3L5_ANATU</name>
<dbReference type="EMBL" id="AP012029">
    <property type="protein sequence ID" value="BAJ63029.1"/>
    <property type="molecule type" value="Genomic_DNA"/>
</dbReference>
<protein>
    <submittedName>
        <fullName evidence="4">NAD-dependent epimerase/dehydratase family protein</fullName>
    </submittedName>
</protein>
<dbReference type="FunCoup" id="E8N3L5">
    <property type="interactions" value="261"/>
</dbReference>
<dbReference type="PANTHER" id="PTHR11092:SF0">
    <property type="entry name" value="EPIMERASE FAMILY PROTEIN SDR39U1"/>
    <property type="match status" value="1"/>
</dbReference>
<reference evidence="4 5" key="1">
    <citation type="submission" date="2010-12" db="EMBL/GenBank/DDBJ databases">
        <title>Whole genome sequence of Anaerolinea thermophila UNI-1.</title>
        <authorList>
            <person name="Narita-Yamada S."/>
            <person name="Kishi E."/>
            <person name="Watanabe Y."/>
            <person name="Takasaki K."/>
            <person name="Ankai A."/>
            <person name="Oguchi A."/>
            <person name="Fukui S."/>
            <person name="Takahashi M."/>
            <person name="Yashiro I."/>
            <person name="Hosoyama A."/>
            <person name="Sekiguchi Y."/>
            <person name="Hanada S."/>
            <person name="Fujita N."/>
        </authorList>
    </citation>
    <scope>NUCLEOTIDE SEQUENCE [LARGE SCALE GENOMIC DNA]</scope>
    <source>
        <strain evidence="5">DSM 14523 / JCM 11388 / NBRC 100420 / UNI-1</strain>
    </source>
</reference>
<dbReference type="OrthoDB" id="9801773at2"/>
<dbReference type="AlphaFoldDB" id="E8N3L5"/>
<dbReference type="CDD" id="cd05242">
    <property type="entry name" value="SDR_a8"/>
    <property type="match status" value="1"/>
</dbReference>
<evidence type="ECO:0000259" key="2">
    <source>
        <dbReference type="Pfam" id="PF01370"/>
    </source>
</evidence>
<dbReference type="Pfam" id="PF01370">
    <property type="entry name" value="Epimerase"/>
    <property type="match status" value="1"/>
</dbReference>
<dbReference type="Proteomes" id="UP000008922">
    <property type="component" value="Chromosome"/>
</dbReference>
<evidence type="ECO:0000313" key="5">
    <source>
        <dbReference type="Proteomes" id="UP000008922"/>
    </source>
</evidence>
<feature type="domain" description="DUF1731" evidence="3">
    <location>
        <begin position="250"/>
        <end position="296"/>
    </location>
</feature>
<dbReference type="SUPFAM" id="SSF51735">
    <property type="entry name" value="NAD(P)-binding Rossmann-fold domains"/>
    <property type="match status" value="1"/>
</dbReference>
<dbReference type="STRING" id="926569.ANT_09950"/>
<evidence type="ECO:0000256" key="1">
    <source>
        <dbReference type="ARBA" id="ARBA00009353"/>
    </source>
</evidence>
<dbReference type="InterPro" id="IPR036291">
    <property type="entry name" value="NAD(P)-bd_dom_sf"/>
</dbReference>
<dbReference type="InParanoid" id="E8N3L5"/>
<comment type="similarity">
    <text evidence="1">Belongs to the NAD(P)-dependent epimerase/dehydratase family. SDR39U1 subfamily.</text>
</comment>
<dbReference type="InterPro" id="IPR010099">
    <property type="entry name" value="SDR39U1"/>
</dbReference>
<dbReference type="PANTHER" id="PTHR11092">
    <property type="entry name" value="SUGAR NUCLEOTIDE EPIMERASE RELATED"/>
    <property type="match status" value="1"/>
</dbReference>
<sequence length="298" mass="32858">MAKVIVTGGSGLIGQAFCREMHNAGWEVVVVSRNPQQASPVESFCRIGWEDLSHEMESAHAVVNLAGENIGAGRWTEEKKQRIRESRIKAGEAVLQAFRQVSRKPTVLMQSSAIGFYGIQHGDTPLDETASAGKDFLSLVGVAWEDSTREVENLGVRRVVIRTGVVLAREGGVLGRMVLPVRLGAGGPLGSGKQWISWIHLQDQVRAMRFLIETPSSRGVYNLSAPHPVQNRDFMRTLAKVLKRPYWLPVPAFALRLLLGEMSTLVLDGQRVIPARLLAEGFKFVYPELEGALQNLLE</sequence>
<dbReference type="InterPro" id="IPR001509">
    <property type="entry name" value="Epimerase_deHydtase"/>
</dbReference>
<dbReference type="Pfam" id="PF08338">
    <property type="entry name" value="DUF1731"/>
    <property type="match status" value="1"/>
</dbReference>
<proteinExistence type="inferred from homology"/>
<keyword evidence="5" id="KW-1185">Reference proteome</keyword>
<gene>
    <name evidence="4" type="ordered locus">ANT_09950</name>
</gene>
<dbReference type="RefSeq" id="WP_013559420.1">
    <property type="nucleotide sequence ID" value="NC_014960.1"/>
</dbReference>
<organism evidence="4 5">
    <name type="scientific">Anaerolinea thermophila (strain DSM 14523 / JCM 11388 / NBRC 100420 / UNI-1)</name>
    <dbReference type="NCBI Taxonomy" id="926569"/>
    <lineage>
        <taxon>Bacteria</taxon>
        <taxon>Bacillati</taxon>
        <taxon>Chloroflexota</taxon>
        <taxon>Anaerolineae</taxon>
        <taxon>Anaerolineales</taxon>
        <taxon>Anaerolineaceae</taxon>
        <taxon>Anaerolinea</taxon>
    </lineage>
</organism>
<dbReference type="Gene3D" id="3.40.50.720">
    <property type="entry name" value="NAD(P)-binding Rossmann-like Domain"/>
    <property type="match status" value="1"/>
</dbReference>
<evidence type="ECO:0000313" key="4">
    <source>
        <dbReference type="EMBL" id="BAJ63029.1"/>
    </source>
</evidence>
<dbReference type="eggNOG" id="COG1090">
    <property type="taxonomic scope" value="Bacteria"/>
</dbReference>
<accession>E8N3L5</accession>
<dbReference type="NCBIfam" id="TIGR01777">
    <property type="entry name" value="yfcH"/>
    <property type="match status" value="1"/>
</dbReference>
<dbReference type="InterPro" id="IPR013549">
    <property type="entry name" value="DUF1731"/>
</dbReference>
<evidence type="ECO:0000259" key="3">
    <source>
        <dbReference type="Pfam" id="PF08338"/>
    </source>
</evidence>